<dbReference type="InterPro" id="IPR010721">
    <property type="entry name" value="UstE-like"/>
</dbReference>
<dbReference type="RefSeq" id="XP_022508692.1">
    <property type="nucleotide sequence ID" value="XM_022658951.1"/>
</dbReference>
<evidence type="ECO:0000313" key="3">
    <source>
        <dbReference type="EMBL" id="OAG36740.1"/>
    </source>
</evidence>
<name>A0A177EZQ7_9EURO</name>
<dbReference type="Pfam" id="PF06966">
    <property type="entry name" value="DUF1295"/>
    <property type="match status" value="1"/>
</dbReference>
<keyword evidence="2" id="KW-0472">Membrane</keyword>
<feature type="compositionally biased region" description="Basic and acidic residues" evidence="1">
    <location>
        <begin position="338"/>
        <end position="361"/>
    </location>
</feature>
<keyword evidence="2" id="KW-1133">Transmembrane helix</keyword>
<dbReference type="GO" id="GO:0016020">
    <property type="term" value="C:membrane"/>
    <property type="evidence" value="ECO:0007669"/>
    <property type="project" value="TreeGrafter"/>
</dbReference>
<keyword evidence="4" id="KW-1185">Reference proteome</keyword>
<evidence type="ECO:0000256" key="1">
    <source>
        <dbReference type="SAM" id="MobiDB-lite"/>
    </source>
</evidence>
<organism evidence="3 4">
    <name type="scientific">Fonsecaea monophora</name>
    <dbReference type="NCBI Taxonomy" id="254056"/>
    <lineage>
        <taxon>Eukaryota</taxon>
        <taxon>Fungi</taxon>
        <taxon>Dikarya</taxon>
        <taxon>Ascomycota</taxon>
        <taxon>Pezizomycotina</taxon>
        <taxon>Eurotiomycetes</taxon>
        <taxon>Chaetothyriomycetidae</taxon>
        <taxon>Chaetothyriales</taxon>
        <taxon>Herpotrichiellaceae</taxon>
        <taxon>Fonsecaea</taxon>
    </lineage>
</organism>
<keyword evidence="2" id="KW-0812">Transmembrane</keyword>
<reference evidence="3 4" key="1">
    <citation type="submission" date="2016-03" db="EMBL/GenBank/DDBJ databases">
        <title>Draft genome sequence of the Fonsecaea monophora CBS 269.37.</title>
        <authorList>
            <person name="Bombassaro A."/>
            <person name="Vinicius W.A."/>
            <person name="De Hoog S."/>
            <person name="Sun J."/>
            <person name="Souza E.M."/>
            <person name="Raittz R.T."/>
            <person name="Costa F."/>
            <person name="Leao A.C."/>
            <person name="Tadra-Sfeir M.Z."/>
            <person name="Baura V."/>
            <person name="Balsanelli E."/>
            <person name="Pedrosa F.O."/>
            <person name="Moreno L.F."/>
            <person name="Steffens M.B."/>
            <person name="Xi L."/>
            <person name="Bocca A.L."/>
            <person name="Felipe M.S."/>
            <person name="Teixeira M."/>
            <person name="Telles Filho F.Q."/>
            <person name="Azevedo C.M."/>
            <person name="Gomes R."/>
            <person name="Vicente V.A."/>
        </authorList>
    </citation>
    <scope>NUCLEOTIDE SEQUENCE [LARGE SCALE GENOMIC DNA]</scope>
    <source>
        <strain evidence="3 4">CBS 269.37</strain>
    </source>
</reference>
<feature type="transmembrane region" description="Helical" evidence="2">
    <location>
        <begin position="83"/>
        <end position="103"/>
    </location>
</feature>
<dbReference type="Proteomes" id="UP000077002">
    <property type="component" value="Unassembled WGS sequence"/>
</dbReference>
<sequence length="361" mass="40861">MALPVVLNLAECSDYNSTVAPYLYQLVSFPNILSSSITNSAALKQLYLDTNPLITSIAFGIALAPIFLLVSEVNKNYSQVDRVWSILPTVYTLHYAVYSHLAGLHTERLDALCIVSFLWSVRLTYNYYRKGGYSIGSEDYRWATVKDYAGPVLMFLFNILFISLAQSLLLVCITTPAYILLLTERLATYDGPIQSWNIVDGVACALMLAFIAISYVADQQQWKYHAAKAEYRNTAKVPHGWERADLDRGFLTKGLFAYSRHPNFAAEQSVWVTLYLWSCLATGTWYNWSGIGAASYLLLFQSSTWLTELLSSGKYPDYKVYQEQVGKFLPSPGYGRPNFHDHDTSRTNGRELRKRDVTKTK</sequence>
<accession>A0A177EZQ7</accession>
<dbReference type="PANTHER" id="PTHR32251">
    <property type="entry name" value="3-OXO-5-ALPHA-STEROID 4-DEHYDROGENASE"/>
    <property type="match status" value="1"/>
</dbReference>
<dbReference type="OrthoDB" id="201504at2759"/>
<gene>
    <name evidence="3" type="ORF">AYO21_09013</name>
</gene>
<feature type="transmembrane region" description="Helical" evidence="2">
    <location>
        <begin position="148"/>
        <end position="181"/>
    </location>
</feature>
<feature type="region of interest" description="Disordered" evidence="1">
    <location>
        <begin position="332"/>
        <end position="361"/>
    </location>
</feature>
<comment type="caution">
    <text evidence="3">The sequence shown here is derived from an EMBL/GenBank/DDBJ whole genome shotgun (WGS) entry which is preliminary data.</text>
</comment>
<dbReference type="Gene3D" id="1.20.120.1630">
    <property type="match status" value="1"/>
</dbReference>
<dbReference type="PANTHER" id="PTHR32251:SF23">
    <property type="entry name" value="3-OXO-5-ALPHA-STEROID 4-DEHYDROGENASE (DUF1295)"/>
    <property type="match status" value="1"/>
</dbReference>
<dbReference type="AlphaFoldDB" id="A0A177EZQ7"/>
<dbReference type="GeneID" id="34604151"/>
<feature type="transmembrane region" description="Helical" evidence="2">
    <location>
        <begin position="193"/>
        <end position="217"/>
    </location>
</feature>
<evidence type="ECO:0008006" key="5">
    <source>
        <dbReference type="Google" id="ProtNLM"/>
    </source>
</evidence>
<feature type="transmembrane region" description="Helical" evidence="2">
    <location>
        <begin position="53"/>
        <end position="71"/>
    </location>
</feature>
<protein>
    <recommendedName>
        <fullName evidence="5">Steroid 5-alpha reductase C-terminal domain-containing protein</fullName>
    </recommendedName>
</protein>
<evidence type="ECO:0000313" key="4">
    <source>
        <dbReference type="Proteomes" id="UP000077002"/>
    </source>
</evidence>
<evidence type="ECO:0000256" key="2">
    <source>
        <dbReference type="SAM" id="Phobius"/>
    </source>
</evidence>
<dbReference type="EMBL" id="LVKK01000084">
    <property type="protein sequence ID" value="OAG36740.1"/>
    <property type="molecule type" value="Genomic_DNA"/>
</dbReference>
<proteinExistence type="predicted"/>